<reference evidence="2" key="2">
    <citation type="submission" date="2023-05" db="EMBL/GenBank/DDBJ databases">
        <authorList>
            <consortium name="Lawrence Berkeley National Laboratory"/>
            <person name="Steindorff A."/>
            <person name="Hensen N."/>
            <person name="Bonometti L."/>
            <person name="Westerberg I."/>
            <person name="Brannstrom I.O."/>
            <person name="Guillou S."/>
            <person name="Cros-Aarteil S."/>
            <person name="Calhoun S."/>
            <person name="Haridas S."/>
            <person name="Kuo A."/>
            <person name="Mondo S."/>
            <person name="Pangilinan J."/>
            <person name="Riley R."/>
            <person name="Labutti K."/>
            <person name="Andreopoulos B."/>
            <person name="Lipzen A."/>
            <person name="Chen C."/>
            <person name="Yanf M."/>
            <person name="Daum C."/>
            <person name="Ng V."/>
            <person name="Clum A."/>
            <person name="Ohm R."/>
            <person name="Martin F."/>
            <person name="Silar P."/>
            <person name="Natvig D."/>
            <person name="Lalanne C."/>
            <person name="Gautier V."/>
            <person name="Ament-Velasquez S.L."/>
            <person name="Kruys A."/>
            <person name="Hutchinson M.I."/>
            <person name="Powell A.J."/>
            <person name="Barry K."/>
            <person name="Miller A.N."/>
            <person name="Grigoriev I.V."/>
            <person name="Debuchy R."/>
            <person name="Gladieux P."/>
            <person name="Thoren M.H."/>
            <person name="Johannesson H."/>
        </authorList>
    </citation>
    <scope>NUCLEOTIDE SEQUENCE</scope>
    <source>
        <strain evidence="2">PSN309</strain>
    </source>
</reference>
<evidence type="ECO:0000256" key="1">
    <source>
        <dbReference type="SAM" id="MobiDB-lite"/>
    </source>
</evidence>
<feature type="compositionally biased region" description="Basic and acidic residues" evidence="1">
    <location>
        <begin position="186"/>
        <end position="195"/>
    </location>
</feature>
<protein>
    <submittedName>
        <fullName evidence="2">Uncharacterized protein</fullName>
    </submittedName>
</protein>
<feature type="compositionally biased region" description="Basic residues" evidence="1">
    <location>
        <begin position="8"/>
        <end position="17"/>
    </location>
</feature>
<keyword evidence="3" id="KW-1185">Reference proteome</keyword>
<name>A0AAN7AJH5_9PEZI</name>
<feature type="region of interest" description="Disordered" evidence="1">
    <location>
        <begin position="1"/>
        <end position="31"/>
    </location>
</feature>
<organism evidence="2 3">
    <name type="scientific">Podospora australis</name>
    <dbReference type="NCBI Taxonomy" id="1536484"/>
    <lineage>
        <taxon>Eukaryota</taxon>
        <taxon>Fungi</taxon>
        <taxon>Dikarya</taxon>
        <taxon>Ascomycota</taxon>
        <taxon>Pezizomycotina</taxon>
        <taxon>Sordariomycetes</taxon>
        <taxon>Sordariomycetidae</taxon>
        <taxon>Sordariales</taxon>
        <taxon>Podosporaceae</taxon>
        <taxon>Podospora</taxon>
    </lineage>
</organism>
<comment type="caution">
    <text evidence="2">The sequence shown here is derived from an EMBL/GenBank/DDBJ whole genome shotgun (WGS) entry which is preliminary data.</text>
</comment>
<dbReference type="EMBL" id="MU864395">
    <property type="protein sequence ID" value="KAK4187885.1"/>
    <property type="molecule type" value="Genomic_DNA"/>
</dbReference>
<feature type="region of interest" description="Disordered" evidence="1">
    <location>
        <begin position="162"/>
        <end position="215"/>
    </location>
</feature>
<sequence>MAQIHPQTPKKKTRKVCAGRQSCQASPQRARTRWKPLPISHKRQIHTRRVLSSSAGHIPHLSSIPAWYDAYHHFTAAPQGNLSCKSLVCFHLWDLYGCLARKRPKVLPCIKRPPAVKSWSYTGERPAERLGPLPLWVPDPEWGVFIEGDYLQATELEPITDKTTATASSKAKRSKQPGHFSAQVRTVREEDERASHSGVKIAQSHNKSPTESEDEYWQRLADAALHHTIIIPAQSLFQDDSDI</sequence>
<gene>
    <name evidence="2" type="ORF">QBC35DRAFT_550815</name>
</gene>
<dbReference type="Proteomes" id="UP001302126">
    <property type="component" value="Unassembled WGS sequence"/>
</dbReference>
<evidence type="ECO:0000313" key="2">
    <source>
        <dbReference type="EMBL" id="KAK4187885.1"/>
    </source>
</evidence>
<evidence type="ECO:0000313" key="3">
    <source>
        <dbReference type="Proteomes" id="UP001302126"/>
    </source>
</evidence>
<dbReference type="AlphaFoldDB" id="A0AAN7AJH5"/>
<accession>A0AAN7AJH5</accession>
<reference evidence="2" key="1">
    <citation type="journal article" date="2023" name="Mol. Phylogenet. Evol.">
        <title>Genome-scale phylogeny and comparative genomics of the fungal order Sordariales.</title>
        <authorList>
            <person name="Hensen N."/>
            <person name="Bonometti L."/>
            <person name="Westerberg I."/>
            <person name="Brannstrom I.O."/>
            <person name="Guillou S."/>
            <person name="Cros-Aarteil S."/>
            <person name="Calhoun S."/>
            <person name="Haridas S."/>
            <person name="Kuo A."/>
            <person name="Mondo S."/>
            <person name="Pangilinan J."/>
            <person name="Riley R."/>
            <person name="LaButti K."/>
            <person name="Andreopoulos B."/>
            <person name="Lipzen A."/>
            <person name="Chen C."/>
            <person name="Yan M."/>
            <person name="Daum C."/>
            <person name="Ng V."/>
            <person name="Clum A."/>
            <person name="Steindorff A."/>
            <person name="Ohm R.A."/>
            <person name="Martin F."/>
            <person name="Silar P."/>
            <person name="Natvig D.O."/>
            <person name="Lalanne C."/>
            <person name="Gautier V."/>
            <person name="Ament-Velasquez S.L."/>
            <person name="Kruys A."/>
            <person name="Hutchinson M.I."/>
            <person name="Powell A.J."/>
            <person name="Barry K."/>
            <person name="Miller A.N."/>
            <person name="Grigoriev I.V."/>
            <person name="Debuchy R."/>
            <person name="Gladieux P."/>
            <person name="Hiltunen Thoren M."/>
            <person name="Johannesson H."/>
        </authorList>
    </citation>
    <scope>NUCLEOTIDE SEQUENCE</scope>
    <source>
        <strain evidence="2">PSN309</strain>
    </source>
</reference>
<proteinExistence type="predicted"/>